<dbReference type="OrthoDB" id="9917182at2"/>
<keyword evidence="2" id="KW-1185">Reference proteome</keyword>
<sequence>MHEPWLTDQIRSRVFVVHLPGMTRERERALIRRCSLLARTALAAGVPLTVAWNMLGERIEWLSARLRTEHERESFAAVMHRLRLELFQDRAYASR</sequence>
<protein>
    <submittedName>
        <fullName evidence="1">Uncharacterized protein</fullName>
    </submittedName>
</protein>
<gene>
    <name evidence="1" type="ORF">BSF38_04418</name>
</gene>
<evidence type="ECO:0000313" key="2">
    <source>
        <dbReference type="Proteomes" id="UP000186309"/>
    </source>
</evidence>
<dbReference type="KEGG" id="pbor:BSF38_04418"/>
<dbReference type="Proteomes" id="UP000186309">
    <property type="component" value="Chromosome"/>
</dbReference>
<proteinExistence type="predicted"/>
<organism evidence="1 2">
    <name type="scientific">Paludisphaera borealis</name>
    <dbReference type="NCBI Taxonomy" id="1387353"/>
    <lineage>
        <taxon>Bacteria</taxon>
        <taxon>Pseudomonadati</taxon>
        <taxon>Planctomycetota</taxon>
        <taxon>Planctomycetia</taxon>
        <taxon>Isosphaerales</taxon>
        <taxon>Isosphaeraceae</taxon>
        <taxon>Paludisphaera</taxon>
    </lineage>
</organism>
<dbReference type="AlphaFoldDB" id="A0A1U7CVA3"/>
<accession>A0A1U7CVA3</accession>
<name>A0A1U7CVA3_9BACT</name>
<reference evidence="2" key="1">
    <citation type="submission" date="2016-12" db="EMBL/GenBank/DDBJ databases">
        <title>Comparative genomics of four Isosphaeraceae planctomycetes: a common pool of plasmids and glycoside hydrolase genes.</title>
        <authorList>
            <person name="Ivanova A."/>
        </authorList>
    </citation>
    <scope>NUCLEOTIDE SEQUENCE [LARGE SCALE GENOMIC DNA]</scope>
    <source>
        <strain evidence="2">PX4</strain>
    </source>
</reference>
<dbReference type="EMBL" id="CP019082">
    <property type="protein sequence ID" value="APW62862.1"/>
    <property type="molecule type" value="Genomic_DNA"/>
</dbReference>
<dbReference type="RefSeq" id="WP_076349269.1">
    <property type="nucleotide sequence ID" value="NZ_CP019082.1"/>
</dbReference>
<evidence type="ECO:0000313" key="1">
    <source>
        <dbReference type="EMBL" id="APW62862.1"/>
    </source>
</evidence>